<gene>
    <name evidence="3" type="ORF">GRG538_LOCUS21194</name>
</gene>
<dbReference type="Proteomes" id="UP000663872">
    <property type="component" value="Unassembled WGS sequence"/>
</dbReference>
<keyword evidence="2" id="KW-1133">Transmembrane helix</keyword>
<sequence>MKGRPFRSESKREEQHEKQLSKAIDENSLDVNNTDSVFDENQRKGDAEEDENADKSTSVTTDDVICPQLTDERMHEQRNRDGIILADNLPKVDPITRKNIRDDLFQLIQMLNDDSVDQNVAEELKKSTSRFIQLTTSNFSNSNVSLSLSVAPTTTFQQELQQLFNKNYNNNEMIIQLMVFFNEVMSAAIRSTWHKWTYGSCSALIIGVLATFISGQITLARTVITTVTCVLIIFLVFAYRYKKTG</sequence>
<proteinExistence type="predicted"/>
<keyword evidence="2" id="KW-0472">Membrane</keyword>
<evidence type="ECO:0000256" key="2">
    <source>
        <dbReference type="SAM" id="Phobius"/>
    </source>
</evidence>
<feature type="transmembrane region" description="Helical" evidence="2">
    <location>
        <begin position="196"/>
        <end position="213"/>
    </location>
</feature>
<reference evidence="3" key="1">
    <citation type="submission" date="2021-02" db="EMBL/GenBank/DDBJ databases">
        <authorList>
            <person name="Nowell W R."/>
        </authorList>
    </citation>
    <scope>NUCLEOTIDE SEQUENCE</scope>
</reference>
<accession>A0A818LDH9</accession>
<protein>
    <submittedName>
        <fullName evidence="3">Uncharacterized protein</fullName>
    </submittedName>
</protein>
<evidence type="ECO:0000313" key="3">
    <source>
        <dbReference type="EMBL" id="CAF3570513.1"/>
    </source>
</evidence>
<feature type="compositionally biased region" description="Basic and acidic residues" evidence="1">
    <location>
        <begin position="1"/>
        <end position="25"/>
    </location>
</feature>
<organism evidence="3 4">
    <name type="scientific">Rotaria socialis</name>
    <dbReference type="NCBI Taxonomy" id="392032"/>
    <lineage>
        <taxon>Eukaryota</taxon>
        <taxon>Metazoa</taxon>
        <taxon>Spiralia</taxon>
        <taxon>Gnathifera</taxon>
        <taxon>Rotifera</taxon>
        <taxon>Eurotatoria</taxon>
        <taxon>Bdelloidea</taxon>
        <taxon>Philodinida</taxon>
        <taxon>Philodinidae</taxon>
        <taxon>Rotaria</taxon>
    </lineage>
</organism>
<dbReference type="EMBL" id="CAJNYT010003496">
    <property type="protein sequence ID" value="CAF3570513.1"/>
    <property type="molecule type" value="Genomic_DNA"/>
</dbReference>
<evidence type="ECO:0000313" key="4">
    <source>
        <dbReference type="Proteomes" id="UP000663872"/>
    </source>
</evidence>
<feature type="transmembrane region" description="Helical" evidence="2">
    <location>
        <begin position="219"/>
        <end position="239"/>
    </location>
</feature>
<keyword evidence="2" id="KW-0812">Transmembrane</keyword>
<comment type="caution">
    <text evidence="3">The sequence shown here is derived from an EMBL/GenBank/DDBJ whole genome shotgun (WGS) entry which is preliminary data.</text>
</comment>
<feature type="region of interest" description="Disordered" evidence="1">
    <location>
        <begin position="1"/>
        <end position="61"/>
    </location>
</feature>
<name>A0A818LDH9_9BILA</name>
<dbReference type="AlphaFoldDB" id="A0A818LDH9"/>
<evidence type="ECO:0000256" key="1">
    <source>
        <dbReference type="SAM" id="MobiDB-lite"/>
    </source>
</evidence>